<evidence type="ECO:0000313" key="2">
    <source>
        <dbReference type="EMBL" id="GMN24514.1"/>
    </source>
</evidence>
<dbReference type="AlphaFoldDB" id="A0AA87Z2P6"/>
<comment type="caution">
    <text evidence="2">The sequence shown here is derived from an EMBL/GenBank/DDBJ whole genome shotgun (WGS) entry which is preliminary data.</text>
</comment>
<sequence>MPVIEKKKKKKRKRKSNGVVQRASTATRLSSGICHIIGEELIGRSEIIADLTPPENQRRERMREKEESKRRKREMGRVIVDSAKRFFHNIPLVQIGGFVDGNNRLL</sequence>
<proteinExistence type="predicted"/>
<keyword evidence="3" id="KW-1185">Reference proteome</keyword>
<organism evidence="2 3">
    <name type="scientific">Ficus carica</name>
    <name type="common">Common fig</name>
    <dbReference type="NCBI Taxonomy" id="3494"/>
    <lineage>
        <taxon>Eukaryota</taxon>
        <taxon>Viridiplantae</taxon>
        <taxon>Streptophyta</taxon>
        <taxon>Embryophyta</taxon>
        <taxon>Tracheophyta</taxon>
        <taxon>Spermatophyta</taxon>
        <taxon>Magnoliopsida</taxon>
        <taxon>eudicotyledons</taxon>
        <taxon>Gunneridae</taxon>
        <taxon>Pentapetalae</taxon>
        <taxon>rosids</taxon>
        <taxon>fabids</taxon>
        <taxon>Rosales</taxon>
        <taxon>Moraceae</taxon>
        <taxon>Ficeae</taxon>
        <taxon>Ficus</taxon>
    </lineage>
</organism>
<evidence type="ECO:0000313" key="3">
    <source>
        <dbReference type="Proteomes" id="UP001187192"/>
    </source>
</evidence>
<accession>A0AA87Z2P6</accession>
<reference evidence="2" key="1">
    <citation type="submission" date="2023-07" db="EMBL/GenBank/DDBJ databases">
        <title>draft genome sequence of fig (Ficus carica).</title>
        <authorList>
            <person name="Takahashi T."/>
            <person name="Nishimura K."/>
        </authorList>
    </citation>
    <scope>NUCLEOTIDE SEQUENCE</scope>
</reference>
<name>A0AA87Z2P6_FICCA</name>
<protein>
    <submittedName>
        <fullName evidence="2">Uncharacterized protein</fullName>
    </submittedName>
</protein>
<evidence type="ECO:0000256" key="1">
    <source>
        <dbReference type="SAM" id="MobiDB-lite"/>
    </source>
</evidence>
<feature type="region of interest" description="Disordered" evidence="1">
    <location>
        <begin position="1"/>
        <end position="23"/>
    </location>
</feature>
<feature type="region of interest" description="Disordered" evidence="1">
    <location>
        <begin position="52"/>
        <end position="74"/>
    </location>
</feature>
<feature type="compositionally biased region" description="Basic and acidic residues" evidence="1">
    <location>
        <begin position="56"/>
        <end position="69"/>
    </location>
</feature>
<gene>
    <name evidence="2" type="ORF">TIFTF001_000612</name>
</gene>
<dbReference type="Proteomes" id="UP001187192">
    <property type="component" value="Unassembled WGS sequence"/>
</dbReference>
<feature type="compositionally biased region" description="Basic residues" evidence="1">
    <location>
        <begin position="1"/>
        <end position="16"/>
    </location>
</feature>
<dbReference type="EMBL" id="BTGU01000001">
    <property type="protein sequence ID" value="GMN24514.1"/>
    <property type="molecule type" value="Genomic_DNA"/>
</dbReference>